<evidence type="ECO:0000256" key="1">
    <source>
        <dbReference type="SAM" id="SignalP"/>
    </source>
</evidence>
<gene>
    <name evidence="2" type="ORF">AWZ03_001204</name>
</gene>
<dbReference type="OMA" id="MSICDDG"/>
<dbReference type="OrthoDB" id="3737830at2759"/>
<evidence type="ECO:0008006" key="4">
    <source>
        <dbReference type="Google" id="ProtNLM"/>
    </source>
</evidence>
<keyword evidence="3" id="KW-1185">Reference proteome</keyword>
<feature type="signal peptide" evidence="1">
    <location>
        <begin position="1"/>
        <end position="29"/>
    </location>
</feature>
<dbReference type="Proteomes" id="UP000295192">
    <property type="component" value="Unassembled WGS sequence"/>
</dbReference>
<dbReference type="AlphaFoldDB" id="A0A484BUP0"/>
<dbReference type="KEGG" id="dnv:108659085"/>
<dbReference type="Gene3D" id="3.30.70.2800">
    <property type="match status" value="1"/>
</dbReference>
<keyword evidence="1" id="KW-0732">Signal</keyword>
<reference evidence="2 3" key="1">
    <citation type="journal article" date="2019" name="J. Hered.">
        <title>An Improved Genome Assembly for Drosophila navojoa, the Basal Species in the mojavensis Cluster.</title>
        <authorList>
            <person name="Vanderlinde T."/>
            <person name="Dupim E.G."/>
            <person name="Nazario-Yepiz N.O."/>
            <person name="Carvalho A.B."/>
        </authorList>
    </citation>
    <scope>NUCLEOTIDE SEQUENCE [LARGE SCALE GENOMIC DNA]</scope>
    <source>
        <strain evidence="2">Navoj_Jal97</strain>
        <tissue evidence="2">Whole organism</tissue>
    </source>
</reference>
<organism evidence="2 3">
    <name type="scientific">Drosophila navojoa</name>
    <name type="common">Fruit fly</name>
    <dbReference type="NCBI Taxonomy" id="7232"/>
    <lineage>
        <taxon>Eukaryota</taxon>
        <taxon>Metazoa</taxon>
        <taxon>Ecdysozoa</taxon>
        <taxon>Arthropoda</taxon>
        <taxon>Hexapoda</taxon>
        <taxon>Insecta</taxon>
        <taxon>Pterygota</taxon>
        <taxon>Neoptera</taxon>
        <taxon>Endopterygota</taxon>
        <taxon>Diptera</taxon>
        <taxon>Brachycera</taxon>
        <taxon>Muscomorpha</taxon>
        <taxon>Ephydroidea</taxon>
        <taxon>Drosophilidae</taxon>
        <taxon>Drosophila</taxon>
    </lineage>
</organism>
<dbReference type="InterPro" id="IPR025061">
    <property type="entry name" value="Diedel"/>
</dbReference>
<dbReference type="Pfam" id="PF13164">
    <property type="entry name" value="Diedel"/>
    <property type="match status" value="1"/>
</dbReference>
<evidence type="ECO:0000313" key="2">
    <source>
        <dbReference type="EMBL" id="TDG52374.1"/>
    </source>
</evidence>
<protein>
    <recommendedName>
        <fullName evidence="4">Protein Diedel</fullName>
    </recommendedName>
</protein>
<dbReference type="EMBL" id="LSRL02000004">
    <property type="protein sequence ID" value="TDG52374.1"/>
    <property type="molecule type" value="Genomic_DNA"/>
</dbReference>
<sequence length="117" mass="13182">MLFLSPLPQWLLLWLGLGTLLQQLRPTDGVCCPSRAIAFQLIDREDDCRLYDAKQSQNGICTMSICDDGTAVRGTYCGKGPCNIFGCNCENGCRKGNPLQIFQDYFGDYHIRQLHFV</sequence>
<evidence type="ECO:0000313" key="3">
    <source>
        <dbReference type="Proteomes" id="UP000295192"/>
    </source>
</evidence>
<accession>A0A484BUP0</accession>
<comment type="caution">
    <text evidence="2">The sequence shown here is derived from an EMBL/GenBank/DDBJ whole genome shotgun (WGS) entry which is preliminary data.</text>
</comment>
<proteinExistence type="predicted"/>
<name>A0A484BUP0_DRONA</name>
<feature type="chain" id="PRO_5019776412" description="Protein Diedel" evidence="1">
    <location>
        <begin position="30"/>
        <end position="117"/>
    </location>
</feature>